<dbReference type="InterPro" id="IPR009351">
    <property type="entry name" value="AlkZ-like"/>
</dbReference>
<dbReference type="Pfam" id="PF06224">
    <property type="entry name" value="AlkZ-like"/>
    <property type="match status" value="1"/>
</dbReference>
<evidence type="ECO:0000313" key="1">
    <source>
        <dbReference type="EMBL" id="MBH8557019.1"/>
    </source>
</evidence>
<sequence length="362" mass="39931">MTHPEIARLRLLNQRISGEKCPDPAAVVRWMGALQAQDYGQAVWAVGLRTLRPALAAVEQALADGQLVLTWPMRGTMHLVPAEDAAWMVRLLAPRVLRGLTARLRQLELDQTTIERSKTVFYEALCGGRRLTRAGMMQALEQAGISTQGQRGYHLLGHTAQLGHICFGPQLERQQTFVLLDEWVPNARKLDREEALAELTRRYFRSHGPATVHDFANWAGLTLADARQGLEAVQPGLVSAKVEEQLYWFSAEEMPVVAPTNAVQLLPGFDEYLLGYKDRRAVLAQEHAAKVVPGGNGVFKPMVVVDGQIVGTWQRAVKKGVVDVVASFFDKALEADAVACASRQYADFLGLPLGGFRVESKC</sequence>
<name>A0ABS0Q403_9BACT</name>
<dbReference type="PANTHER" id="PTHR38479">
    <property type="entry name" value="LMO0824 PROTEIN"/>
    <property type="match status" value="1"/>
</dbReference>
<keyword evidence="2" id="KW-1185">Reference proteome</keyword>
<reference evidence="1 2" key="1">
    <citation type="submission" date="2020-12" db="EMBL/GenBank/DDBJ databases">
        <title>Hymenobacter sp.</title>
        <authorList>
            <person name="Kim M.K."/>
        </authorList>
    </citation>
    <scope>NUCLEOTIDE SEQUENCE [LARGE SCALE GENOMIC DNA]</scope>
    <source>
        <strain evidence="1 2">BT442</strain>
    </source>
</reference>
<dbReference type="Proteomes" id="UP000625631">
    <property type="component" value="Unassembled WGS sequence"/>
</dbReference>
<dbReference type="RefSeq" id="WP_198074308.1">
    <property type="nucleotide sequence ID" value="NZ_JAEDAE010000001.1"/>
</dbReference>
<dbReference type="PANTHER" id="PTHR38479:SF2">
    <property type="entry name" value="WINGED HELIX DNA-BINDING DOMAIN-CONTAINING PROTEIN"/>
    <property type="match status" value="1"/>
</dbReference>
<accession>A0ABS0Q403</accession>
<proteinExistence type="predicted"/>
<gene>
    <name evidence="1" type="ORF">I7X13_03100</name>
</gene>
<comment type="caution">
    <text evidence="1">The sequence shown here is derived from an EMBL/GenBank/DDBJ whole genome shotgun (WGS) entry which is preliminary data.</text>
</comment>
<evidence type="ECO:0000313" key="2">
    <source>
        <dbReference type="Proteomes" id="UP000625631"/>
    </source>
</evidence>
<dbReference type="EMBL" id="JAEDAE010000001">
    <property type="protein sequence ID" value="MBH8557019.1"/>
    <property type="molecule type" value="Genomic_DNA"/>
</dbReference>
<organism evidence="1 2">
    <name type="scientific">Hymenobacter negativus</name>
    <dbReference type="NCBI Taxonomy" id="2795026"/>
    <lineage>
        <taxon>Bacteria</taxon>
        <taxon>Pseudomonadati</taxon>
        <taxon>Bacteroidota</taxon>
        <taxon>Cytophagia</taxon>
        <taxon>Cytophagales</taxon>
        <taxon>Hymenobacteraceae</taxon>
        <taxon>Hymenobacter</taxon>
    </lineage>
</organism>
<protein>
    <submittedName>
        <fullName evidence="1">AlkZ family DNA glycosylase</fullName>
    </submittedName>
</protein>